<dbReference type="PANTHER" id="PTHR38031:SF1">
    <property type="entry name" value="SULFUR CARRIER PROTEIN CYSO"/>
    <property type="match status" value="1"/>
</dbReference>
<gene>
    <name evidence="1" type="ORF">CR194_02440</name>
</gene>
<dbReference type="Gene3D" id="3.10.20.30">
    <property type="match status" value="1"/>
</dbReference>
<dbReference type="InterPro" id="IPR010038">
    <property type="entry name" value="MoaD_arc-typ"/>
</dbReference>
<dbReference type="InterPro" id="IPR054834">
    <property type="entry name" value="SAMP1_3"/>
</dbReference>
<dbReference type="AlphaFoldDB" id="A0A323THN2"/>
<comment type="caution">
    <text evidence="1">The sequence shown here is derived from an EMBL/GenBank/DDBJ whole genome shotgun (WGS) entry which is preliminary data.</text>
</comment>
<dbReference type="Proteomes" id="UP000248214">
    <property type="component" value="Unassembled WGS sequence"/>
</dbReference>
<organism evidence="1 2">
    <name type="scientific">Salipaludibacillus keqinensis</name>
    <dbReference type="NCBI Taxonomy" id="2045207"/>
    <lineage>
        <taxon>Bacteria</taxon>
        <taxon>Bacillati</taxon>
        <taxon>Bacillota</taxon>
        <taxon>Bacilli</taxon>
        <taxon>Bacillales</taxon>
        <taxon>Bacillaceae</taxon>
    </lineage>
</organism>
<accession>A0A323THN2</accession>
<sequence>MKEIKVFATFREICDGKTIQVPFEHGRLIGSILDDVISQFPAMEEEIFTPDRTVKQHVHVFINGRNIIHLEGLETAVHDEDELALFPPVAGG</sequence>
<dbReference type="RefSeq" id="WP_110608044.1">
    <property type="nucleotide sequence ID" value="NZ_PDOD01000001.1"/>
</dbReference>
<dbReference type="PANTHER" id="PTHR38031">
    <property type="entry name" value="SULFUR CARRIER PROTEIN SLR0821-RELATED"/>
    <property type="match status" value="1"/>
</dbReference>
<dbReference type="InterPro" id="IPR003749">
    <property type="entry name" value="ThiS/MoaD-like"/>
</dbReference>
<protein>
    <submittedName>
        <fullName evidence="1">Molybdopterin synthase sulfur carrier subunit</fullName>
    </submittedName>
</protein>
<dbReference type="InterPro" id="IPR016155">
    <property type="entry name" value="Mopterin_synth/thiamin_S_b"/>
</dbReference>
<keyword evidence="2" id="KW-1185">Reference proteome</keyword>
<name>A0A323THN2_9BACI</name>
<dbReference type="InterPro" id="IPR012675">
    <property type="entry name" value="Beta-grasp_dom_sf"/>
</dbReference>
<dbReference type="CDD" id="cd17505">
    <property type="entry name" value="Ubl_SAMP1_like"/>
    <property type="match status" value="1"/>
</dbReference>
<evidence type="ECO:0000313" key="1">
    <source>
        <dbReference type="EMBL" id="PYZ94411.1"/>
    </source>
</evidence>
<dbReference type="OrthoDB" id="2112016at2"/>
<dbReference type="SUPFAM" id="SSF54285">
    <property type="entry name" value="MoaD/ThiS"/>
    <property type="match status" value="1"/>
</dbReference>
<dbReference type="NCBIfam" id="TIGR01687">
    <property type="entry name" value="moaD_arch"/>
    <property type="match status" value="1"/>
</dbReference>
<dbReference type="NCBIfam" id="NF041918">
    <property type="entry name" value="SAMP1"/>
    <property type="match status" value="1"/>
</dbReference>
<dbReference type="InterPro" id="IPR052045">
    <property type="entry name" value="Sulfur_Carrier/Prot_Modifier"/>
</dbReference>
<evidence type="ECO:0000313" key="2">
    <source>
        <dbReference type="Proteomes" id="UP000248214"/>
    </source>
</evidence>
<dbReference type="Pfam" id="PF02597">
    <property type="entry name" value="ThiS"/>
    <property type="match status" value="1"/>
</dbReference>
<proteinExistence type="predicted"/>
<reference evidence="1 2" key="1">
    <citation type="submission" date="2017-10" db="EMBL/GenBank/DDBJ databases">
        <title>Bacillus sp. nov., a halophilic bacterium isolated from a Keqin Lake.</title>
        <authorList>
            <person name="Wang H."/>
        </authorList>
    </citation>
    <scope>NUCLEOTIDE SEQUENCE [LARGE SCALE GENOMIC DNA]</scope>
    <source>
        <strain evidence="1 2">KQ-12</strain>
    </source>
</reference>
<dbReference type="EMBL" id="PDOD01000001">
    <property type="protein sequence ID" value="PYZ94411.1"/>
    <property type="molecule type" value="Genomic_DNA"/>
</dbReference>